<organism evidence="2 3">
    <name type="scientific">Kwoniella heveanensis BCC8398</name>
    <dbReference type="NCBI Taxonomy" id="1296120"/>
    <lineage>
        <taxon>Eukaryota</taxon>
        <taxon>Fungi</taxon>
        <taxon>Dikarya</taxon>
        <taxon>Basidiomycota</taxon>
        <taxon>Agaricomycotina</taxon>
        <taxon>Tremellomycetes</taxon>
        <taxon>Tremellales</taxon>
        <taxon>Cryptococcaceae</taxon>
        <taxon>Kwoniella</taxon>
    </lineage>
</organism>
<keyword evidence="3" id="KW-1185">Reference proteome</keyword>
<reference evidence="3" key="2">
    <citation type="submission" date="2013-12" db="EMBL/GenBank/DDBJ databases">
        <title>Evolution of pathogenesis and genome organization in the Tremellales.</title>
        <authorList>
            <person name="Cuomo C."/>
            <person name="Litvintseva A."/>
            <person name="Heitman J."/>
            <person name="Chen Y."/>
            <person name="Sun S."/>
            <person name="Springer D."/>
            <person name="Dromer F."/>
            <person name="Young S."/>
            <person name="Zeng Q."/>
            <person name="Chapman S."/>
            <person name="Gujja S."/>
            <person name="Saif S."/>
            <person name="Birren B."/>
        </authorList>
    </citation>
    <scope>NUCLEOTIDE SEQUENCE [LARGE SCALE GENOMIC DNA]</scope>
    <source>
        <strain evidence="3">BCC8398</strain>
    </source>
</reference>
<evidence type="ECO:0000313" key="3">
    <source>
        <dbReference type="Proteomes" id="UP000092666"/>
    </source>
</evidence>
<protein>
    <submittedName>
        <fullName evidence="2">Uncharacterized protein</fullName>
    </submittedName>
</protein>
<evidence type="ECO:0000313" key="2">
    <source>
        <dbReference type="EMBL" id="OCF36983.1"/>
    </source>
</evidence>
<feature type="compositionally biased region" description="Basic residues" evidence="1">
    <location>
        <begin position="103"/>
        <end position="112"/>
    </location>
</feature>
<dbReference type="Proteomes" id="UP000092666">
    <property type="component" value="Unassembled WGS sequence"/>
</dbReference>
<evidence type="ECO:0000256" key="1">
    <source>
        <dbReference type="SAM" id="MobiDB-lite"/>
    </source>
</evidence>
<name>A0A1B9H125_9TREE</name>
<feature type="region of interest" description="Disordered" evidence="1">
    <location>
        <begin position="20"/>
        <end position="150"/>
    </location>
</feature>
<proteinExistence type="predicted"/>
<dbReference type="EMBL" id="KI669494">
    <property type="protein sequence ID" value="OCF36983.1"/>
    <property type="molecule type" value="Genomic_DNA"/>
</dbReference>
<reference evidence="2 3" key="1">
    <citation type="submission" date="2013-07" db="EMBL/GenBank/DDBJ databases">
        <title>The Genome Sequence of Cryptococcus heveanensis BCC8398.</title>
        <authorList>
            <consortium name="The Broad Institute Genome Sequencing Platform"/>
            <person name="Cuomo C."/>
            <person name="Litvintseva A."/>
            <person name="Chen Y."/>
            <person name="Heitman J."/>
            <person name="Sun S."/>
            <person name="Springer D."/>
            <person name="Dromer F."/>
            <person name="Young S.K."/>
            <person name="Zeng Q."/>
            <person name="Gargeya S."/>
            <person name="Fitzgerald M."/>
            <person name="Abouelleil A."/>
            <person name="Alvarado L."/>
            <person name="Berlin A.M."/>
            <person name="Chapman S.B."/>
            <person name="Dewar J."/>
            <person name="Goldberg J."/>
            <person name="Griggs A."/>
            <person name="Gujja S."/>
            <person name="Hansen M."/>
            <person name="Howarth C."/>
            <person name="Imamovic A."/>
            <person name="Larimer J."/>
            <person name="McCowan C."/>
            <person name="Murphy C."/>
            <person name="Pearson M."/>
            <person name="Priest M."/>
            <person name="Roberts A."/>
            <person name="Saif S."/>
            <person name="Shea T."/>
            <person name="Sykes S."/>
            <person name="Wortman J."/>
            <person name="Nusbaum C."/>
            <person name="Birren B."/>
        </authorList>
    </citation>
    <scope>NUCLEOTIDE SEQUENCE [LARGE SCALE GENOMIC DNA]</scope>
    <source>
        <strain evidence="2 3">BCC8398</strain>
    </source>
</reference>
<dbReference type="AlphaFoldDB" id="A0A1B9H125"/>
<gene>
    <name evidence="2" type="ORF">I316_01581</name>
</gene>
<feature type="compositionally biased region" description="Polar residues" evidence="1">
    <location>
        <begin position="120"/>
        <end position="132"/>
    </location>
</feature>
<feature type="compositionally biased region" description="Polar residues" evidence="1">
    <location>
        <begin position="87"/>
        <end position="101"/>
    </location>
</feature>
<sequence>MYADDPALALWGGAEGYKWTTTEEEHPLEQQPGTSFSSSSSQRATSSGRVALYSTRGSSQHKLGSSADLRRATLLARAQETAERTSDYSILEQSPSTSAASKGSKHQRKHLHKADGSIVKGTSTHTYSQKQSRLGGGVRRRSAMERLGEQ</sequence>
<accession>A0A1B9H125</accession>
<feature type="compositionally biased region" description="Low complexity" evidence="1">
    <location>
        <begin position="35"/>
        <end position="47"/>
    </location>
</feature>